<comment type="caution">
    <text evidence="3">The sequence shown here is derived from an EMBL/GenBank/DDBJ whole genome shotgun (WGS) entry which is preliminary data.</text>
</comment>
<sequence>MKYTLLFLSVLLCNLTTYSQNVNSSKSKVEFEISNFRVNTVEGFFNEMTGNVIFDEDDLSSSKFDVCISTSTVNTGNEKRDDHLKNEDFFDVEKYPKICFISNEIIKDGDKFIAKGKLMAHGVTKNTNIYFIKNSDSLSGEMKINRLDFDIGKDTGTFTVGDEVNIKIFCFLNNE</sequence>
<feature type="domain" description="Lipid/polyisoprenoid-binding YceI-like" evidence="2">
    <location>
        <begin position="17"/>
        <end position="173"/>
    </location>
</feature>
<gene>
    <name evidence="3" type="ORF">NH26_04815</name>
</gene>
<organism evidence="3 4">
    <name type="scientific">Flammeovirga pacifica</name>
    <dbReference type="NCBI Taxonomy" id="915059"/>
    <lineage>
        <taxon>Bacteria</taxon>
        <taxon>Pseudomonadati</taxon>
        <taxon>Bacteroidota</taxon>
        <taxon>Cytophagia</taxon>
        <taxon>Cytophagales</taxon>
        <taxon>Flammeovirgaceae</taxon>
        <taxon>Flammeovirga</taxon>
    </lineage>
</organism>
<dbReference type="Proteomes" id="UP000179797">
    <property type="component" value="Unassembled WGS sequence"/>
</dbReference>
<proteinExistence type="predicted"/>
<dbReference type="PANTHER" id="PTHR34406:SF1">
    <property type="entry name" value="PROTEIN YCEI"/>
    <property type="match status" value="1"/>
</dbReference>
<name>A0A1S1YXH7_FLAPC</name>
<feature type="signal peptide" evidence="1">
    <location>
        <begin position="1"/>
        <end position="19"/>
    </location>
</feature>
<dbReference type="PANTHER" id="PTHR34406">
    <property type="entry name" value="PROTEIN YCEI"/>
    <property type="match status" value="1"/>
</dbReference>
<dbReference type="SUPFAM" id="SSF101874">
    <property type="entry name" value="YceI-like"/>
    <property type="match status" value="1"/>
</dbReference>
<dbReference type="EMBL" id="JRYR02000001">
    <property type="protein sequence ID" value="OHX65719.1"/>
    <property type="molecule type" value="Genomic_DNA"/>
</dbReference>
<dbReference type="Gene3D" id="2.40.128.110">
    <property type="entry name" value="Lipid/polyisoprenoid-binding, YceI-like"/>
    <property type="match status" value="1"/>
</dbReference>
<evidence type="ECO:0000259" key="2">
    <source>
        <dbReference type="SMART" id="SM00867"/>
    </source>
</evidence>
<dbReference type="RefSeq" id="WP_044222311.1">
    <property type="nucleotide sequence ID" value="NZ_JRYR02000001.1"/>
</dbReference>
<dbReference type="InterPro" id="IPR036761">
    <property type="entry name" value="TTHA0802/YceI-like_sf"/>
</dbReference>
<dbReference type="SMART" id="SM00867">
    <property type="entry name" value="YceI"/>
    <property type="match status" value="1"/>
</dbReference>
<feature type="chain" id="PRO_5010185760" description="Lipid/polyisoprenoid-binding YceI-like domain-containing protein" evidence="1">
    <location>
        <begin position="20"/>
        <end position="175"/>
    </location>
</feature>
<evidence type="ECO:0000313" key="3">
    <source>
        <dbReference type="EMBL" id="OHX65719.1"/>
    </source>
</evidence>
<protein>
    <recommendedName>
        <fullName evidence="2">Lipid/polyisoprenoid-binding YceI-like domain-containing protein</fullName>
    </recommendedName>
</protein>
<dbReference type="InterPro" id="IPR007372">
    <property type="entry name" value="Lipid/polyisoprenoid-bd_YceI"/>
</dbReference>
<dbReference type="OrthoDB" id="9811006at2"/>
<evidence type="ECO:0000256" key="1">
    <source>
        <dbReference type="SAM" id="SignalP"/>
    </source>
</evidence>
<accession>A0A1S1YXH7</accession>
<dbReference type="AlphaFoldDB" id="A0A1S1YXH7"/>
<keyword evidence="4" id="KW-1185">Reference proteome</keyword>
<evidence type="ECO:0000313" key="4">
    <source>
        <dbReference type="Proteomes" id="UP000179797"/>
    </source>
</evidence>
<reference evidence="3 4" key="1">
    <citation type="journal article" date="2012" name="Int. J. Syst. Evol. Microbiol.">
        <title>Flammeovirga pacifica sp. nov., isolated from deep-sea sediment.</title>
        <authorList>
            <person name="Xu H."/>
            <person name="Fu Y."/>
            <person name="Yang N."/>
            <person name="Ding Z."/>
            <person name="Lai Q."/>
            <person name="Zeng R."/>
        </authorList>
    </citation>
    <scope>NUCLEOTIDE SEQUENCE [LARGE SCALE GENOMIC DNA]</scope>
    <source>
        <strain evidence="4">DSM 24597 / LMG 26175 / WPAGA1</strain>
    </source>
</reference>
<keyword evidence="1" id="KW-0732">Signal</keyword>
<dbReference type="Pfam" id="PF04264">
    <property type="entry name" value="YceI"/>
    <property type="match status" value="1"/>
</dbReference>